<keyword evidence="5 6" id="KW-0472">Membrane</keyword>
<evidence type="ECO:0000256" key="5">
    <source>
        <dbReference type="ARBA" id="ARBA00023136"/>
    </source>
</evidence>
<dbReference type="InterPro" id="IPR036259">
    <property type="entry name" value="MFS_trans_sf"/>
</dbReference>
<evidence type="ECO:0000259" key="7">
    <source>
        <dbReference type="PROSITE" id="PS50850"/>
    </source>
</evidence>
<dbReference type="EMBL" id="FNZX01000012">
    <property type="protein sequence ID" value="SEK83678.1"/>
    <property type="molecule type" value="Genomic_DNA"/>
</dbReference>
<dbReference type="Proteomes" id="UP000182321">
    <property type="component" value="Unassembled WGS sequence"/>
</dbReference>
<feature type="transmembrane region" description="Helical" evidence="6">
    <location>
        <begin position="311"/>
        <end position="328"/>
    </location>
</feature>
<feature type="domain" description="Major facilitator superfamily (MFS) profile" evidence="7">
    <location>
        <begin position="5"/>
        <end position="402"/>
    </location>
</feature>
<dbReference type="GO" id="GO:0022857">
    <property type="term" value="F:transmembrane transporter activity"/>
    <property type="evidence" value="ECO:0007669"/>
    <property type="project" value="InterPro"/>
</dbReference>
<evidence type="ECO:0000256" key="4">
    <source>
        <dbReference type="ARBA" id="ARBA00022989"/>
    </source>
</evidence>
<dbReference type="Gene3D" id="1.20.1250.20">
    <property type="entry name" value="MFS general substrate transporter like domains"/>
    <property type="match status" value="2"/>
</dbReference>
<feature type="transmembrane region" description="Helical" evidence="6">
    <location>
        <begin position="99"/>
        <end position="119"/>
    </location>
</feature>
<feature type="transmembrane region" description="Helical" evidence="6">
    <location>
        <begin position="251"/>
        <end position="275"/>
    </location>
</feature>
<feature type="transmembrane region" description="Helical" evidence="6">
    <location>
        <begin position="220"/>
        <end position="239"/>
    </location>
</feature>
<feature type="transmembrane region" description="Helical" evidence="6">
    <location>
        <begin position="376"/>
        <end position="397"/>
    </location>
</feature>
<organism evidence="8 9">
    <name type="scientific">Pseudobutyrivibrio ruminis</name>
    <dbReference type="NCBI Taxonomy" id="46206"/>
    <lineage>
        <taxon>Bacteria</taxon>
        <taxon>Bacillati</taxon>
        <taxon>Bacillota</taxon>
        <taxon>Clostridia</taxon>
        <taxon>Lachnospirales</taxon>
        <taxon>Lachnospiraceae</taxon>
        <taxon>Pseudobutyrivibrio</taxon>
    </lineage>
</organism>
<feature type="transmembrane region" description="Helical" evidence="6">
    <location>
        <begin position="349"/>
        <end position="370"/>
    </location>
</feature>
<dbReference type="InterPro" id="IPR011701">
    <property type="entry name" value="MFS"/>
</dbReference>
<feature type="transmembrane region" description="Helical" evidence="6">
    <location>
        <begin position="287"/>
        <end position="305"/>
    </location>
</feature>
<dbReference type="SUPFAM" id="SSF103473">
    <property type="entry name" value="MFS general substrate transporter"/>
    <property type="match status" value="1"/>
</dbReference>
<keyword evidence="9" id="KW-1185">Reference proteome</keyword>
<dbReference type="Pfam" id="PF07690">
    <property type="entry name" value="MFS_1"/>
    <property type="match status" value="1"/>
</dbReference>
<feature type="transmembrane region" description="Helical" evidence="6">
    <location>
        <begin position="131"/>
        <end position="153"/>
    </location>
</feature>
<sequence length="404" mass="43203">MNKTNRWIYAIAGVIMLLFAGLIYAWSVLSSPIAAEFTSWSKGALSLTFTLAMSFFCIGGLVAGLVADKVKTRYIFIVSAVLFLIGFELVSMISSIGMLYLGFGVLAGLGAGFSYNAVMGSVTKWFPDKKGLISGILLMGFGIGAFIIGKVYAALLSSFGWRAEFKALGIIVFAVILIGAFIVRKPTAEEQKVYAVEDKETKKNTSEDFTTLEMVSKVSFWLYFVYAILLSAAALALIAQASGIVTETAPALAAGSIATIVGLISIFNGIGRVIFGGLYDKLGQKKTMLLNCGLFLVSVLINIVAINSVSLPLVVIGFIFFGLSYGGVTPTNSAYIMDFYGVKNYPVNFSIINLNLLLASFGGTLAGMIYDMQGTYLSIFMIMIGAVVLATICTLLIKRPAKGK</sequence>
<evidence type="ECO:0000256" key="1">
    <source>
        <dbReference type="ARBA" id="ARBA00004651"/>
    </source>
</evidence>
<proteinExistence type="predicted"/>
<feature type="transmembrane region" description="Helical" evidence="6">
    <location>
        <begin position="165"/>
        <end position="183"/>
    </location>
</feature>
<feature type="transmembrane region" description="Helical" evidence="6">
    <location>
        <begin position="47"/>
        <end position="67"/>
    </location>
</feature>
<feature type="transmembrane region" description="Helical" evidence="6">
    <location>
        <begin position="74"/>
        <end position="93"/>
    </location>
</feature>
<comment type="subcellular location">
    <subcellularLocation>
        <location evidence="1">Cell membrane</location>
        <topology evidence="1">Multi-pass membrane protein</topology>
    </subcellularLocation>
</comment>
<evidence type="ECO:0000313" key="8">
    <source>
        <dbReference type="EMBL" id="SEK83678.1"/>
    </source>
</evidence>
<dbReference type="AlphaFoldDB" id="A0A1H7KA14"/>
<feature type="transmembrane region" description="Helical" evidence="6">
    <location>
        <begin position="7"/>
        <end position="27"/>
    </location>
</feature>
<accession>A0A1H7KA14</accession>
<reference evidence="9" key="1">
    <citation type="submission" date="2016-10" db="EMBL/GenBank/DDBJ databases">
        <authorList>
            <person name="Varghese N."/>
        </authorList>
    </citation>
    <scope>NUCLEOTIDE SEQUENCE [LARGE SCALE GENOMIC DNA]</scope>
    <source>
        <strain evidence="9">ACV-9</strain>
    </source>
</reference>
<dbReference type="PANTHER" id="PTHR11360">
    <property type="entry name" value="MONOCARBOXYLATE TRANSPORTER"/>
    <property type="match status" value="1"/>
</dbReference>
<evidence type="ECO:0000313" key="9">
    <source>
        <dbReference type="Proteomes" id="UP000182321"/>
    </source>
</evidence>
<dbReference type="RefSeq" id="WP_074791447.1">
    <property type="nucleotide sequence ID" value="NZ_FNZX01000012.1"/>
</dbReference>
<evidence type="ECO:0000256" key="6">
    <source>
        <dbReference type="SAM" id="Phobius"/>
    </source>
</evidence>
<protein>
    <submittedName>
        <fullName evidence="8">MFS transporter, OFA family, oxalate/formate antiporter</fullName>
    </submittedName>
</protein>
<keyword evidence="3 6" id="KW-0812">Transmembrane</keyword>
<keyword evidence="4 6" id="KW-1133">Transmembrane helix</keyword>
<evidence type="ECO:0000256" key="2">
    <source>
        <dbReference type="ARBA" id="ARBA00022448"/>
    </source>
</evidence>
<keyword evidence="2" id="KW-0813">Transport</keyword>
<gene>
    <name evidence="8" type="ORF">SAMN02910377_01955</name>
</gene>
<dbReference type="InterPro" id="IPR020846">
    <property type="entry name" value="MFS_dom"/>
</dbReference>
<evidence type="ECO:0000256" key="3">
    <source>
        <dbReference type="ARBA" id="ARBA00022692"/>
    </source>
</evidence>
<dbReference type="GO" id="GO:0005886">
    <property type="term" value="C:plasma membrane"/>
    <property type="evidence" value="ECO:0007669"/>
    <property type="project" value="UniProtKB-SubCell"/>
</dbReference>
<dbReference type="PROSITE" id="PS50850">
    <property type="entry name" value="MFS"/>
    <property type="match status" value="1"/>
</dbReference>
<name>A0A1H7KA14_9FIRM</name>
<dbReference type="InterPro" id="IPR050327">
    <property type="entry name" value="Proton-linked_MCT"/>
</dbReference>